<protein>
    <submittedName>
        <fullName evidence="1">Uncharacterized protein</fullName>
    </submittedName>
</protein>
<dbReference type="EMBL" id="JABTEG010000005">
    <property type="protein sequence ID" value="KAG4304954.1"/>
    <property type="molecule type" value="Genomic_DNA"/>
</dbReference>
<name>A0ACB7CHT3_9ASCO</name>
<reference evidence="1 2" key="1">
    <citation type="journal article" date="2021" name="Commun. Biol.">
        <title>Genomic insights into the host specific adaptation of the Pneumocystis genus.</title>
        <authorList>
            <person name="Cisse O.H."/>
            <person name="Ma L."/>
            <person name="Dekker J.P."/>
            <person name="Khil P.P."/>
            <person name="Youn J.-H."/>
            <person name="Brenchley J.M."/>
            <person name="Blair R."/>
            <person name="Pahar B."/>
            <person name="Chabe M."/>
            <person name="Van Rompay K.K.A."/>
            <person name="Keesler R."/>
            <person name="Sukura A."/>
            <person name="Hirsch V."/>
            <person name="Kutty G."/>
            <person name="Liu Y."/>
            <person name="Peng L."/>
            <person name="Chen J."/>
            <person name="Song J."/>
            <person name="Weissenbacher-Lang C."/>
            <person name="Xu J."/>
            <person name="Upham N.S."/>
            <person name="Stajich J.E."/>
            <person name="Cuomo C.A."/>
            <person name="Cushion M.T."/>
            <person name="Kovacs J.A."/>
        </authorList>
    </citation>
    <scope>NUCLEOTIDE SEQUENCE [LARGE SCALE GENOMIC DNA]</scope>
    <source>
        <strain evidence="1 2">RABM</strain>
    </source>
</reference>
<dbReference type="Proteomes" id="UP000768646">
    <property type="component" value="Unassembled WGS sequence"/>
</dbReference>
<proteinExistence type="predicted"/>
<gene>
    <name evidence="1" type="ORF">PORY_001629</name>
</gene>
<evidence type="ECO:0000313" key="2">
    <source>
        <dbReference type="Proteomes" id="UP000768646"/>
    </source>
</evidence>
<evidence type="ECO:0000313" key="1">
    <source>
        <dbReference type="EMBL" id="KAG4304954.1"/>
    </source>
</evidence>
<accession>A0ACB7CHT3</accession>
<comment type="caution">
    <text evidence="1">The sequence shown here is derived from an EMBL/GenBank/DDBJ whole genome shotgun (WGS) entry which is preliminary data.</text>
</comment>
<keyword evidence="2" id="KW-1185">Reference proteome</keyword>
<sequence>MFDSVEAALNDFRMGRFVIVMDSETRENEGDLVLAAQYMTPEKMAFMVRYTSGLVCVPLTAMRLDLLDIPMMVERNTDRMKTAYTVTVDFSETSTGISAQDRALTVRMLVDPSVTDPQAFHRPGHVLPLKAVEGGVLVRQGHTEAAIDMCRLSGLHLGAAICELVKEDGSMARRDDCLVFSKEYDIKIITIDSLIQYINEKKSKSG</sequence>
<organism evidence="1 2">
    <name type="scientific">Pneumocystis oryctolagi</name>
    <dbReference type="NCBI Taxonomy" id="42067"/>
    <lineage>
        <taxon>Eukaryota</taxon>
        <taxon>Fungi</taxon>
        <taxon>Dikarya</taxon>
        <taxon>Ascomycota</taxon>
        <taxon>Taphrinomycotina</taxon>
        <taxon>Pneumocystomycetes</taxon>
        <taxon>Pneumocystaceae</taxon>
        <taxon>Pneumocystis</taxon>
    </lineage>
</organism>